<dbReference type="RefSeq" id="XP_007535278.1">
    <property type="nucleotide sequence ID" value="XM_007535216.1"/>
</dbReference>
<feature type="compositionally biased region" description="Polar residues" evidence="2">
    <location>
        <begin position="1"/>
        <end position="20"/>
    </location>
</feature>
<organism evidence="3 4">
    <name type="scientific">Erinaceus europaeus</name>
    <name type="common">Western European hedgehog</name>
    <dbReference type="NCBI Taxonomy" id="9365"/>
    <lineage>
        <taxon>Eukaryota</taxon>
        <taxon>Metazoa</taxon>
        <taxon>Chordata</taxon>
        <taxon>Craniata</taxon>
        <taxon>Vertebrata</taxon>
        <taxon>Euteleostomi</taxon>
        <taxon>Mammalia</taxon>
        <taxon>Eutheria</taxon>
        <taxon>Laurasiatheria</taxon>
        <taxon>Eulipotyphla</taxon>
        <taxon>Erinaceidae</taxon>
        <taxon>Erinaceinae</taxon>
        <taxon>Erinaceus</taxon>
    </lineage>
</organism>
<dbReference type="GO" id="GO:0005737">
    <property type="term" value="C:cytoplasm"/>
    <property type="evidence" value="ECO:0007669"/>
    <property type="project" value="TreeGrafter"/>
</dbReference>
<dbReference type="PANTHER" id="PTHR11431:SF75">
    <property type="entry name" value="FERRITIN"/>
    <property type="match status" value="1"/>
</dbReference>
<dbReference type="InParanoid" id="A0A1S3AI52"/>
<dbReference type="InterPro" id="IPR009078">
    <property type="entry name" value="Ferritin-like_SF"/>
</dbReference>
<dbReference type="GO" id="GO:0008198">
    <property type="term" value="F:ferrous iron binding"/>
    <property type="evidence" value="ECO:0007669"/>
    <property type="project" value="TreeGrafter"/>
</dbReference>
<dbReference type="GO" id="GO:0006879">
    <property type="term" value="P:intracellular iron ion homeostasis"/>
    <property type="evidence" value="ECO:0007669"/>
    <property type="project" value="InterPro"/>
</dbReference>
<dbReference type="GeneID" id="103124501"/>
<dbReference type="Proteomes" id="UP001652624">
    <property type="component" value="Chromosome 2"/>
</dbReference>
<sequence length="197" mass="22606">MQAQRKQLQSKPTGLSSMSCSDGPGECPMKPSRMEATFTHLLNLQQMAASQYQVMAVDLSSYHDMAKQRALPGYCCELQDMGDFFSALSSKKTRDYQQLWDLLKKHGGRFFPNLRISERERCTGTVCLLQYSMELEKHQKEATRELYTLASDCGDIELCDILRSYVQQVEKVLLEMEQHLATVEHLKETHASVFQHM</sequence>
<evidence type="ECO:0000256" key="2">
    <source>
        <dbReference type="SAM" id="MobiDB-lite"/>
    </source>
</evidence>
<dbReference type="GO" id="GO:0006826">
    <property type="term" value="P:iron ion transport"/>
    <property type="evidence" value="ECO:0007669"/>
    <property type="project" value="InterPro"/>
</dbReference>
<dbReference type="Gene3D" id="1.20.1260.10">
    <property type="match status" value="1"/>
</dbReference>
<accession>A0A1S3AI52</accession>
<feature type="region of interest" description="Disordered" evidence="2">
    <location>
        <begin position="1"/>
        <end position="26"/>
    </location>
</feature>
<proteinExistence type="predicted"/>
<keyword evidence="1" id="KW-0479">Metal-binding</keyword>
<reference evidence="4" key="2">
    <citation type="submission" date="2025-08" db="UniProtKB">
        <authorList>
            <consortium name="RefSeq"/>
        </authorList>
    </citation>
    <scope>IDENTIFICATION</scope>
</reference>
<keyword evidence="1" id="KW-0408">Iron</keyword>
<dbReference type="SUPFAM" id="SSF47240">
    <property type="entry name" value="Ferritin-like"/>
    <property type="match status" value="1"/>
</dbReference>
<dbReference type="PANTHER" id="PTHR11431">
    <property type="entry name" value="FERRITIN"/>
    <property type="match status" value="1"/>
</dbReference>
<dbReference type="AlphaFoldDB" id="A0A1S3AI52"/>
<protein>
    <submittedName>
        <fullName evidence="4">Ferritin heavy chain B-like</fullName>
    </submittedName>
</protein>
<evidence type="ECO:0000256" key="1">
    <source>
        <dbReference type="PIRSR" id="PIRSR601519-1"/>
    </source>
</evidence>
<reference evidence="3" key="1">
    <citation type="submission" date="2025-05" db="UniProtKB">
        <authorList>
            <consortium name="RefSeq"/>
        </authorList>
    </citation>
    <scope>NUCLEOTIDE SEQUENCE [LARGE SCALE GENOMIC DNA]</scope>
</reference>
<evidence type="ECO:0000313" key="4">
    <source>
        <dbReference type="RefSeq" id="XP_007535278.1"/>
    </source>
</evidence>
<evidence type="ECO:0000313" key="3">
    <source>
        <dbReference type="Proteomes" id="UP001652624"/>
    </source>
</evidence>
<dbReference type="InterPro" id="IPR012347">
    <property type="entry name" value="Ferritin-like"/>
</dbReference>
<feature type="binding site" evidence="1">
    <location>
        <position position="136"/>
    </location>
    <ligand>
        <name>Fe cation</name>
        <dbReference type="ChEBI" id="CHEBI:24875"/>
        <label>1</label>
    </ligand>
</feature>
<keyword evidence="3" id="KW-1185">Reference proteome</keyword>
<dbReference type="InterPro" id="IPR001519">
    <property type="entry name" value="Ferritin"/>
</dbReference>
<name>A0A1S3AI52_ERIEU</name>
<dbReference type="GO" id="GO:0008199">
    <property type="term" value="F:ferric iron binding"/>
    <property type="evidence" value="ECO:0007669"/>
    <property type="project" value="InterPro"/>
</dbReference>
<gene>
    <name evidence="4" type="primary">LOC103124501</name>
</gene>